<dbReference type="EMBL" id="CAKKLH010000001">
    <property type="protein sequence ID" value="CAH0097978.1"/>
    <property type="molecule type" value="Genomic_DNA"/>
</dbReference>
<dbReference type="InterPro" id="IPR026214">
    <property type="entry name" value="HAUS4_met"/>
</dbReference>
<evidence type="ECO:0000313" key="1">
    <source>
        <dbReference type="EMBL" id="CAH0097978.1"/>
    </source>
</evidence>
<dbReference type="InterPro" id="IPR029327">
    <property type="entry name" value="HAUS4"/>
</dbReference>
<dbReference type="GO" id="GO:0070652">
    <property type="term" value="C:HAUS complex"/>
    <property type="evidence" value="ECO:0007669"/>
    <property type="project" value="InterPro"/>
</dbReference>
<evidence type="ECO:0000313" key="2">
    <source>
        <dbReference type="Proteomes" id="UP000789390"/>
    </source>
</evidence>
<keyword evidence="2" id="KW-1185">Reference proteome</keyword>
<dbReference type="PANTHER" id="PTHR16219:SF1">
    <property type="entry name" value="HAUS AUGMIN-LIKE COMPLEX SUBUNIT 4"/>
    <property type="match status" value="1"/>
</dbReference>
<dbReference type="GO" id="GO:0051225">
    <property type="term" value="P:spindle assembly"/>
    <property type="evidence" value="ECO:0007669"/>
    <property type="project" value="InterPro"/>
</dbReference>
<comment type="caution">
    <text evidence="1">The sequence shown here is derived from an EMBL/GenBank/DDBJ whole genome shotgun (WGS) entry which is preliminary data.</text>
</comment>
<dbReference type="OrthoDB" id="6109at2759"/>
<dbReference type="Proteomes" id="UP000789390">
    <property type="component" value="Unassembled WGS sequence"/>
</dbReference>
<dbReference type="Pfam" id="PF14735">
    <property type="entry name" value="HAUS4"/>
    <property type="match status" value="1"/>
</dbReference>
<name>A0A8J2WDZ1_9CRUS</name>
<proteinExistence type="predicted"/>
<dbReference type="GO" id="GO:0051011">
    <property type="term" value="F:microtubule minus-end binding"/>
    <property type="evidence" value="ECO:0007669"/>
    <property type="project" value="TreeGrafter"/>
</dbReference>
<dbReference type="AlphaFoldDB" id="A0A8J2WDZ1"/>
<protein>
    <recommendedName>
        <fullName evidence="3">HAUS augmin-like complex subunit 4</fullName>
    </recommendedName>
</protein>
<evidence type="ECO:0008006" key="3">
    <source>
        <dbReference type="Google" id="ProtNLM"/>
    </source>
</evidence>
<sequence length="333" mass="38875">MATNFLTRSQSERYPHFAKFLKELFEHRLCSINFATKSLNEERKEVFQEYKKTKNSYEAIKLVYDCIWDIIADSNVEDDESLKTLEMAFISSELNESMKIVKSHKPNSDDEVLRVFGVNYKQEKIDDDITFWTQEQLKNQLIEKGVALLSEMGQDVQGNNHDLLKAKLNQLPSLISSKLKASESIKKTMEENDKTLKEQYTKYTTTLLESLQIMENLLQKHVIEIQNEQNVSRSQSLEVQCDALYLKIKSLHLEILCETYNKETVPALKKISKELEAKSEQTENDIRASRLRLNRYESVGQDFNCIVNEYGKLRETIKQKKWTLDKLQSYSAN</sequence>
<accession>A0A8J2WDZ1</accession>
<gene>
    <name evidence="1" type="ORF">DGAL_LOCUS26</name>
</gene>
<organism evidence="1 2">
    <name type="scientific">Daphnia galeata</name>
    <dbReference type="NCBI Taxonomy" id="27404"/>
    <lineage>
        <taxon>Eukaryota</taxon>
        <taxon>Metazoa</taxon>
        <taxon>Ecdysozoa</taxon>
        <taxon>Arthropoda</taxon>
        <taxon>Crustacea</taxon>
        <taxon>Branchiopoda</taxon>
        <taxon>Diplostraca</taxon>
        <taxon>Cladocera</taxon>
        <taxon>Anomopoda</taxon>
        <taxon>Daphniidae</taxon>
        <taxon>Daphnia</taxon>
    </lineage>
</organism>
<reference evidence="1" key="1">
    <citation type="submission" date="2021-11" db="EMBL/GenBank/DDBJ databases">
        <authorList>
            <person name="Schell T."/>
        </authorList>
    </citation>
    <scope>NUCLEOTIDE SEQUENCE</scope>
    <source>
        <strain evidence="1">M5</strain>
    </source>
</reference>
<dbReference type="PANTHER" id="PTHR16219">
    <property type="entry name" value="AUGMIN SUBUNIT 4 FAMILY MEMBER"/>
    <property type="match status" value="1"/>
</dbReference>
<dbReference type="PRINTS" id="PR02090">
    <property type="entry name" value="HAUSAUGMINL4"/>
</dbReference>
<dbReference type="GO" id="GO:0007098">
    <property type="term" value="P:centrosome cycle"/>
    <property type="evidence" value="ECO:0007669"/>
    <property type="project" value="InterPro"/>
</dbReference>